<protein>
    <submittedName>
        <fullName evidence="1">Uncharacterized protein</fullName>
    </submittedName>
</protein>
<reference evidence="1" key="3">
    <citation type="submission" date="2000-01" db="EMBL/GenBank/DDBJ databases">
        <title>Structural analysis of stx-flanking regions in Shiga toxin-producing E.coli O157 and non-O157 serotypes.</title>
        <authorList>
            <person name="Unkmeir A."/>
            <person name="Karch H."/>
            <person name="Schmidt H."/>
        </authorList>
    </citation>
    <scope>NUCLEOTIDE SEQUENCE</scope>
    <source>
        <strain evidence="1">T4/97</strain>
    </source>
</reference>
<proteinExistence type="predicted"/>
<reference evidence="1" key="1">
    <citation type="journal article" date="2000" name="Infect. Immun.">
        <title>Structural analysis of phage-borne stx genes and their flanking sequences in shiga toxin-producing Escherichia coli and Shigella dysenteriae type 1 strains.</title>
        <authorList>
            <person name="Unkmeir A."/>
            <person name="Schmidt H."/>
        </authorList>
    </citation>
    <scope>NUCLEOTIDE SEQUENCE</scope>
    <source>
        <strain evidence="1">T4/97</strain>
    </source>
</reference>
<reference evidence="1" key="2">
    <citation type="submission" date="2000-01" db="EMBL/GenBank/DDBJ databases">
        <title>A New shiga Toxin 2 Variant (Stx2f) from Escherichia coli Isolated From Pigeons.</title>
        <authorList>
            <person name="Schmidt H."/>
            <person name="Scheef J."/>
            <person name="Morabito S."/>
            <person name="Caprioli A."/>
            <person name="Wieler L."/>
            <person name="Karch H."/>
        </authorList>
    </citation>
    <scope>NUCLEOTIDE SEQUENCE</scope>
    <source>
        <strain evidence="1">T4/97</strain>
    </source>
</reference>
<name>Q9FCW5_ECOLX</name>
<dbReference type="EMBL" id="AJ270998">
    <property type="protein sequence ID" value="CAC05563.1"/>
    <property type="molecule type" value="Genomic_DNA"/>
</dbReference>
<sequence>MLTDGDAEIPDMYCLRVPHASKIGRYVRIVVSVNIAL</sequence>
<accession>Q9FCW5</accession>
<dbReference type="AlphaFoldDB" id="Q9FCW5"/>
<evidence type="ECO:0000313" key="1">
    <source>
        <dbReference type="EMBL" id="CAC05563.1"/>
    </source>
</evidence>
<organism evidence="1">
    <name type="scientific">Escherichia coli</name>
    <dbReference type="NCBI Taxonomy" id="562"/>
    <lineage>
        <taxon>Bacteria</taxon>
        <taxon>Pseudomonadati</taxon>
        <taxon>Pseudomonadota</taxon>
        <taxon>Gammaproteobacteria</taxon>
        <taxon>Enterobacterales</taxon>
        <taxon>Enterobacteriaceae</taxon>
        <taxon>Escherichia</taxon>
    </lineage>
</organism>